<feature type="region of interest" description="Disordered" evidence="2">
    <location>
        <begin position="398"/>
        <end position="419"/>
    </location>
</feature>
<dbReference type="EMBL" id="PDCK01000040">
    <property type="protein sequence ID" value="PRQ53730.1"/>
    <property type="molecule type" value="Genomic_DNA"/>
</dbReference>
<proteinExistence type="predicted"/>
<feature type="compositionally biased region" description="Polar residues" evidence="2">
    <location>
        <begin position="114"/>
        <end position="123"/>
    </location>
</feature>
<evidence type="ECO:0000313" key="4">
    <source>
        <dbReference type="Proteomes" id="UP000238479"/>
    </source>
</evidence>
<evidence type="ECO:0000256" key="2">
    <source>
        <dbReference type="SAM" id="MobiDB-lite"/>
    </source>
</evidence>
<accession>A0A2P6S4X3</accession>
<dbReference type="STRING" id="74649.A0A2P6S4X3"/>
<dbReference type="AlphaFoldDB" id="A0A2P6S4X3"/>
<dbReference type="OrthoDB" id="657513at2759"/>
<dbReference type="Gramene" id="PRQ53730">
    <property type="protein sequence ID" value="PRQ53730"/>
    <property type="gene ID" value="RchiOBHm_Chr2g0169731"/>
</dbReference>
<dbReference type="PANTHER" id="PTHR34778">
    <property type="entry name" value="OS02G0580700 PROTEIN"/>
    <property type="match status" value="1"/>
</dbReference>
<feature type="compositionally biased region" description="Polar residues" evidence="2">
    <location>
        <begin position="500"/>
        <end position="519"/>
    </location>
</feature>
<feature type="compositionally biased region" description="Polar residues" evidence="2">
    <location>
        <begin position="363"/>
        <end position="373"/>
    </location>
</feature>
<protein>
    <submittedName>
        <fullName evidence="3">Uncharacterized protein</fullName>
    </submittedName>
</protein>
<keyword evidence="1" id="KW-0175">Coiled coil</keyword>
<feature type="region of interest" description="Disordered" evidence="2">
    <location>
        <begin position="500"/>
        <end position="572"/>
    </location>
</feature>
<reference evidence="3 4" key="1">
    <citation type="journal article" date="2018" name="Nat. Genet.">
        <title>The Rosa genome provides new insights in the design of modern roses.</title>
        <authorList>
            <person name="Bendahmane M."/>
        </authorList>
    </citation>
    <scope>NUCLEOTIDE SEQUENCE [LARGE SCALE GENOMIC DNA]</scope>
    <source>
        <strain evidence="4">cv. Old Blush</strain>
    </source>
</reference>
<feature type="coiled-coil region" evidence="1">
    <location>
        <begin position="66"/>
        <end position="100"/>
    </location>
</feature>
<comment type="caution">
    <text evidence="3">The sequence shown here is derived from an EMBL/GenBank/DDBJ whole genome shotgun (WGS) entry which is preliminary data.</text>
</comment>
<feature type="compositionally biased region" description="Basic and acidic residues" evidence="2">
    <location>
        <begin position="543"/>
        <end position="554"/>
    </location>
</feature>
<sequence>MEHEPEKMAALKKAYADMILNTAKEAAARVMAAERKALRFEHDLRSTKDEALQMLVRLKQMIDSKTSEAQITSLKQERKIEELEAQLYEAEDIITDLRSELKQAWGKLERVNPNQVQPLNGQTTREDASFSGNVTPEPITISPSGLGHEDAPSSGLKNIPVIRGLDHKVCNGIEQTEQLSVCDLDKFYAPVSDFDSIIMRSKEPELLRNGCTQRVRAFERNSFDGKVPLSGYEDNQKSQSKKELIVKASDNGMEVVKKTSLGETKTPVKVRTIRRRKTQFGKDKTSHQYCPSQLMRSRQPSSVNGNDRSHEDVYIAPSINAEMEGIRRSSSGLEEKLRHSRCHPIDCKIIQKGKRKRKIQSKDGISTSFTSTGQPSPVLSRCRTFAYLINGDVKSCEDRPNTAENNEAKMKPLPRLDPGRTLIRSDVDPISGSTSVKVSIKGISKYGPGQNDADKGSELIGMPVLIKQGKDVVENSEAPSSEYSLGTDIVSGMNSEITDVKVSEQSSESPSHVDNSTLLKYTFQRKRKNSSSNPGETASFEENTSKRRAEERESIAPQPQMTNESSRDSRRLAQVARQLISLSGKRWYK</sequence>
<feature type="compositionally biased region" description="Polar residues" evidence="2">
    <location>
        <begin position="287"/>
        <end position="306"/>
    </location>
</feature>
<dbReference type="PANTHER" id="PTHR34778:SF6">
    <property type="entry name" value="SHUGOSHIN C-TERMINAL DOMAIN-CONTAINING PROTEIN"/>
    <property type="match status" value="1"/>
</dbReference>
<feature type="region of interest" description="Disordered" evidence="2">
    <location>
        <begin position="114"/>
        <end position="133"/>
    </location>
</feature>
<gene>
    <name evidence="3" type="ORF">RchiOBHm_Chr2g0169731</name>
</gene>
<dbReference type="OMA" id="CRTFAYL"/>
<feature type="compositionally biased region" description="Polar residues" evidence="2">
    <location>
        <begin position="530"/>
        <end position="542"/>
    </location>
</feature>
<feature type="compositionally biased region" description="Basic and acidic residues" evidence="2">
    <location>
        <begin position="398"/>
        <end position="410"/>
    </location>
</feature>
<organism evidence="3 4">
    <name type="scientific">Rosa chinensis</name>
    <name type="common">China rose</name>
    <dbReference type="NCBI Taxonomy" id="74649"/>
    <lineage>
        <taxon>Eukaryota</taxon>
        <taxon>Viridiplantae</taxon>
        <taxon>Streptophyta</taxon>
        <taxon>Embryophyta</taxon>
        <taxon>Tracheophyta</taxon>
        <taxon>Spermatophyta</taxon>
        <taxon>Magnoliopsida</taxon>
        <taxon>eudicotyledons</taxon>
        <taxon>Gunneridae</taxon>
        <taxon>Pentapetalae</taxon>
        <taxon>rosids</taxon>
        <taxon>fabids</taxon>
        <taxon>Rosales</taxon>
        <taxon>Rosaceae</taxon>
        <taxon>Rosoideae</taxon>
        <taxon>Rosoideae incertae sedis</taxon>
        <taxon>Rosa</taxon>
    </lineage>
</organism>
<evidence type="ECO:0000313" key="3">
    <source>
        <dbReference type="EMBL" id="PRQ53730.1"/>
    </source>
</evidence>
<name>A0A2P6S4X3_ROSCH</name>
<feature type="region of interest" description="Disordered" evidence="2">
    <location>
        <begin position="278"/>
        <end position="309"/>
    </location>
</feature>
<dbReference type="Proteomes" id="UP000238479">
    <property type="component" value="Chromosome 2"/>
</dbReference>
<feature type="region of interest" description="Disordered" evidence="2">
    <location>
        <begin position="353"/>
        <end position="373"/>
    </location>
</feature>
<keyword evidence="4" id="KW-1185">Reference proteome</keyword>
<evidence type="ECO:0000256" key="1">
    <source>
        <dbReference type="SAM" id="Coils"/>
    </source>
</evidence>